<sequence length="453" mass="47037">MNTGHHADDGPAAHHDHHEDDHDDDHDVPGGRDQGDGRDLPGGRDIRDIPGGRDQGDGGDLRDDHDRGAGHDGRDVSGDLGGLDGDAASRLLRLFEGHRLTPVQRRIAHCLAQHAAEAPFLSSIEVAELAGVSQPSVTRFAMALGYSGYPGLRRRFRELGVRPGRERDGAGRNGEDAEPDARASAHAAASRLSDGGAAGWAEGRGEGPAATLSATAEDSLRPPSRPGASARPMSEKPVSERPVSERPGPGDPEPGLDRATGAGGGYRRAVLAEIENLRALARSLDDPGPVAEAARLLAASRPLPVLGLRAAAAQAAGFAYFAAKVHPDVRPLHEAGSLLADRVEQAAAAGATALLCFALPRYPAELVDALRAARTAGLAVVTVADRRVPSLAGLSHVLLTAGVGTHLVFDTACAPMMLGRVLLEAMCDELPGAQARLEAFEASAAARGVFLID</sequence>
<reference evidence="4" key="1">
    <citation type="submission" date="2017-01" db="EMBL/GenBank/DDBJ databases">
        <authorList>
            <person name="Varghese N."/>
            <person name="Submissions S."/>
        </authorList>
    </citation>
    <scope>NUCLEOTIDE SEQUENCE [LARGE SCALE GENOMIC DNA]</scope>
    <source>
        <strain evidence="4">ATCC 12950</strain>
    </source>
</reference>
<dbReference type="AlphaFoldDB" id="A0A1N7C7X1"/>
<dbReference type="Proteomes" id="UP000186096">
    <property type="component" value="Unassembled WGS sequence"/>
</dbReference>
<organism evidence="3 4">
    <name type="scientific">Microbispora rosea</name>
    <dbReference type="NCBI Taxonomy" id="58117"/>
    <lineage>
        <taxon>Bacteria</taxon>
        <taxon>Bacillati</taxon>
        <taxon>Actinomycetota</taxon>
        <taxon>Actinomycetes</taxon>
        <taxon>Streptosporangiales</taxon>
        <taxon>Streptosporangiaceae</taxon>
        <taxon>Microbispora</taxon>
    </lineage>
</organism>
<dbReference type="InterPro" id="IPR036388">
    <property type="entry name" value="WH-like_DNA-bd_sf"/>
</dbReference>
<feature type="compositionally biased region" description="Basic and acidic residues" evidence="1">
    <location>
        <begin position="1"/>
        <end position="77"/>
    </location>
</feature>
<protein>
    <submittedName>
        <fullName evidence="3">Transcriptional regulator, RpiR family</fullName>
    </submittedName>
</protein>
<dbReference type="STRING" id="58117.SAMN05421833_111108"/>
<evidence type="ECO:0000256" key="1">
    <source>
        <dbReference type="SAM" id="MobiDB-lite"/>
    </source>
</evidence>
<dbReference type="InterPro" id="IPR046348">
    <property type="entry name" value="SIS_dom_sf"/>
</dbReference>
<dbReference type="PROSITE" id="PS51071">
    <property type="entry name" value="HTH_RPIR"/>
    <property type="match status" value="1"/>
</dbReference>
<gene>
    <name evidence="3" type="ORF">SAMN05421833_111108</name>
</gene>
<feature type="region of interest" description="Disordered" evidence="1">
    <location>
        <begin position="160"/>
        <end position="262"/>
    </location>
</feature>
<keyword evidence="4" id="KW-1185">Reference proteome</keyword>
<proteinExistence type="predicted"/>
<dbReference type="GO" id="GO:0097367">
    <property type="term" value="F:carbohydrate derivative binding"/>
    <property type="evidence" value="ECO:0007669"/>
    <property type="project" value="InterPro"/>
</dbReference>
<evidence type="ECO:0000313" key="3">
    <source>
        <dbReference type="EMBL" id="SIR59709.1"/>
    </source>
</evidence>
<feature type="compositionally biased region" description="Basic and acidic residues" evidence="1">
    <location>
        <begin position="233"/>
        <end position="244"/>
    </location>
</feature>
<dbReference type="RefSeq" id="WP_239105023.1">
    <property type="nucleotide sequence ID" value="NZ_FTNI01000011.1"/>
</dbReference>
<dbReference type="GO" id="GO:0003700">
    <property type="term" value="F:DNA-binding transcription factor activity"/>
    <property type="evidence" value="ECO:0007669"/>
    <property type="project" value="InterPro"/>
</dbReference>
<feature type="compositionally biased region" description="Basic and acidic residues" evidence="1">
    <location>
        <begin position="160"/>
        <end position="183"/>
    </location>
</feature>
<dbReference type="InterPro" id="IPR000281">
    <property type="entry name" value="HTH_RpiR"/>
</dbReference>
<dbReference type="GO" id="GO:0003677">
    <property type="term" value="F:DNA binding"/>
    <property type="evidence" value="ECO:0007669"/>
    <property type="project" value="InterPro"/>
</dbReference>
<dbReference type="Gene3D" id="3.40.50.10490">
    <property type="entry name" value="Glucose-6-phosphate isomerase like protein, domain 1"/>
    <property type="match status" value="1"/>
</dbReference>
<dbReference type="InterPro" id="IPR009057">
    <property type="entry name" value="Homeodomain-like_sf"/>
</dbReference>
<dbReference type="PANTHER" id="PTHR30514">
    <property type="entry name" value="GLUCOKINASE"/>
    <property type="match status" value="1"/>
</dbReference>
<dbReference type="SUPFAM" id="SSF53697">
    <property type="entry name" value="SIS domain"/>
    <property type="match status" value="1"/>
</dbReference>
<feature type="region of interest" description="Disordered" evidence="1">
    <location>
        <begin position="1"/>
        <end position="82"/>
    </location>
</feature>
<dbReference type="Gene3D" id="1.10.10.10">
    <property type="entry name" value="Winged helix-like DNA-binding domain superfamily/Winged helix DNA-binding domain"/>
    <property type="match status" value="1"/>
</dbReference>
<dbReference type="InterPro" id="IPR047640">
    <property type="entry name" value="RpiR-like"/>
</dbReference>
<accession>A0A1N7C7X1</accession>
<dbReference type="PANTHER" id="PTHR30514:SF18">
    <property type="entry name" value="RPIR-FAMILY TRANSCRIPTIONAL REGULATOR"/>
    <property type="match status" value="1"/>
</dbReference>
<feature type="domain" description="HTH rpiR-type" evidence="2">
    <location>
        <begin position="87"/>
        <end position="163"/>
    </location>
</feature>
<dbReference type="SUPFAM" id="SSF46689">
    <property type="entry name" value="Homeodomain-like"/>
    <property type="match status" value="1"/>
</dbReference>
<evidence type="ECO:0000313" key="4">
    <source>
        <dbReference type="Proteomes" id="UP000186096"/>
    </source>
</evidence>
<dbReference type="Pfam" id="PF01418">
    <property type="entry name" value="HTH_6"/>
    <property type="match status" value="1"/>
</dbReference>
<evidence type="ECO:0000259" key="2">
    <source>
        <dbReference type="PROSITE" id="PS51071"/>
    </source>
</evidence>
<name>A0A1N7C7X1_9ACTN</name>
<dbReference type="GO" id="GO:1901135">
    <property type="term" value="P:carbohydrate derivative metabolic process"/>
    <property type="evidence" value="ECO:0007669"/>
    <property type="project" value="InterPro"/>
</dbReference>
<dbReference type="EMBL" id="FTNI01000011">
    <property type="protein sequence ID" value="SIR59709.1"/>
    <property type="molecule type" value="Genomic_DNA"/>
</dbReference>